<evidence type="ECO:0000259" key="10">
    <source>
        <dbReference type="PROSITE" id="PS50109"/>
    </source>
</evidence>
<accession>A0ABS6T121</accession>
<dbReference type="InterPro" id="IPR003594">
    <property type="entry name" value="HATPase_dom"/>
</dbReference>
<dbReference type="PROSITE" id="PS50885">
    <property type="entry name" value="HAMP"/>
    <property type="match status" value="1"/>
</dbReference>
<evidence type="ECO:0000256" key="1">
    <source>
        <dbReference type="ARBA" id="ARBA00000085"/>
    </source>
</evidence>
<name>A0ABS6T121_9RHOB</name>
<evidence type="ECO:0000259" key="11">
    <source>
        <dbReference type="PROSITE" id="PS50885"/>
    </source>
</evidence>
<keyword evidence="9" id="KW-0472">Membrane</keyword>
<dbReference type="PANTHER" id="PTHR45436:SF8">
    <property type="entry name" value="HISTIDINE KINASE"/>
    <property type="match status" value="1"/>
</dbReference>
<dbReference type="GO" id="GO:0016301">
    <property type="term" value="F:kinase activity"/>
    <property type="evidence" value="ECO:0007669"/>
    <property type="project" value="UniProtKB-KW"/>
</dbReference>
<protein>
    <recommendedName>
        <fullName evidence="2">histidine kinase</fullName>
        <ecNumber evidence="2">2.7.13.3</ecNumber>
    </recommendedName>
</protein>
<evidence type="ECO:0000256" key="2">
    <source>
        <dbReference type="ARBA" id="ARBA00012438"/>
    </source>
</evidence>
<keyword evidence="5 9" id="KW-0812">Transmembrane</keyword>
<evidence type="ECO:0000256" key="7">
    <source>
        <dbReference type="ARBA" id="ARBA00022989"/>
    </source>
</evidence>
<proteinExistence type="predicted"/>
<dbReference type="Pfam" id="PF00672">
    <property type="entry name" value="HAMP"/>
    <property type="match status" value="1"/>
</dbReference>
<feature type="transmembrane region" description="Helical" evidence="9">
    <location>
        <begin position="150"/>
        <end position="173"/>
    </location>
</feature>
<dbReference type="Pfam" id="PF00512">
    <property type="entry name" value="HisKA"/>
    <property type="match status" value="1"/>
</dbReference>
<dbReference type="Proteomes" id="UP000756530">
    <property type="component" value="Unassembled WGS sequence"/>
</dbReference>
<dbReference type="SMART" id="SM00304">
    <property type="entry name" value="HAMP"/>
    <property type="match status" value="1"/>
</dbReference>
<dbReference type="Pfam" id="PF02518">
    <property type="entry name" value="HATPase_c"/>
    <property type="match status" value="1"/>
</dbReference>
<evidence type="ECO:0000256" key="4">
    <source>
        <dbReference type="ARBA" id="ARBA00022679"/>
    </source>
</evidence>
<dbReference type="CDD" id="cd00082">
    <property type="entry name" value="HisKA"/>
    <property type="match status" value="1"/>
</dbReference>
<dbReference type="InterPro" id="IPR003660">
    <property type="entry name" value="HAMP_dom"/>
</dbReference>
<keyword evidence="4" id="KW-0808">Transferase</keyword>
<dbReference type="EC" id="2.7.13.3" evidence="2"/>
<keyword evidence="3" id="KW-0597">Phosphoprotein</keyword>
<dbReference type="CDD" id="cd00075">
    <property type="entry name" value="HATPase"/>
    <property type="match status" value="1"/>
</dbReference>
<dbReference type="InterPro" id="IPR003661">
    <property type="entry name" value="HisK_dim/P_dom"/>
</dbReference>
<evidence type="ECO:0000256" key="5">
    <source>
        <dbReference type="ARBA" id="ARBA00022692"/>
    </source>
</evidence>
<dbReference type="PROSITE" id="PS50109">
    <property type="entry name" value="HIS_KIN"/>
    <property type="match status" value="1"/>
</dbReference>
<keyword evidence="13" id="KW-1185">Reference proteome</keyword>
<feature type="transmembrane region" description="Helical" evidence="9">
    <location>
        <begin position="16"/>
        <end position="38"/>
    </location>
</feature>
<organism evidence="12 13">
    <name type="scientific">Maritimibacter dapengensis</name>
    <dbReference type="NCBI Taxonomy" id="2836868"/>
    <lineage>
        <taxon>Bacteria</taxon>
        <taxon>Pseudomonadati</taxon>
        <taxon>Pseudomonadota</taxon>
        <taxon>Alphaproteobacteria</taxon>
        <taxon>Rhodobacterales</taxon>
        <taxon>Roseobacteraceae</taxon>
        <taxon>Maritimibacter</taxon>
    </lineage>
</organism>
<dbReference type="EMBL" id="JAHUZE010000002">
    <property type="protein sequence ID" value="MBV7378921.1"/>
    <property type="molecule type" value="Genomic_DNA"/>
</dbReference>
<comment type="catalytic activity">
    <reaction evidence="1">
        <text>ATP + protein L-histidine = ADP + protein N-phospho-L-histidine.</text>
        <dbReference type="EC" id="2.7.13.3"/>
    </reaction>
</comment>
<dbReference type="SMART" id="SM00387">
    <property type="entry name" value="HATPase_c"/>
    <property type="match status" value="1"/>
</dbReference>
<dbReference type="PANTHER" id="PTHR45436">
    <property type="entry name" value="SENSOR HISTIDINE KINASE YKOH"/>
    <property type="match status" value="1"/>
</dbReference>
<dbReference type="InterPro" id="IPR005467">
    <property type="entry name" value="His_kinase_dom"/>
</dbReference>
<keyword evidence="7 9" id="KW-1133">Transmembrane helix</keyword>
<evidence type="ECO:0000313" key="13">
    <source>
        <dbReference type="Proteomes" id="UP000756530"/>
    </source>
</evidence>
<comment type="caution">
    <text evidence="12">The sequence shown here is derived from an EMBL/GenBank/DDBJ whole genome shotgun (WGS) entry which is preliminary data.</text>
</comment>
<sequence length="447" mass="47253">MAFARRVMRSTPLRQTVLIVIVVAVVNLASLGAAWVTLRGNAEDTLKNDLSRDMASLDVSASPGALRTLVQARARVTDPTDTVFVFLGNDGGITGNARAVIDGGDVGFTSTAPDRALSDHGYVHQVRRLSGGVLIVAKGLGPVAALDRTFLILLMFSTIPTVLISFVIGAFIARTSSRRVGRIGKTLDRIAGGDLAARVGPKRGSDDLAHIGARVDRMAAKQQAATEALRQVTTDIAHDLRTPLQRIGVTLEELERKLPEGETHDLAVQAGEEADRAVAVFGALLQIAQIEGGQGRREMGPVDLAAVARQIAELYEPAAEDRGDRLALDLPEGVVNVTGDSDLIGQAMANLVENAMRHGPEGGEITIRVARDGTGAKLSVADTGPGIPEEERDKVLRRLYRLERSRTTPGNGLGLALVAAIADRHGADLELGDNAPGLIVTMRFPGA</sequence>
<reference evidence="12 13" key="1">
    <citation type="submission" date="2021-05" db="EMBL/GenBank/DDBJ databases">
        <title>Culturable bacteria isolated from Daya Bay.</title>
        <authorList>
            <person name="Zheng W."/>
            <person name="Yu S."/>
            <person name="Huang Y."/>
        </authorList>
    </citation>
    <scope>NUCLEOTIDE SEQUENCE [LARGE SCALE GENOMIC DNA]</scope>
    <source>
        <strain evidence="12 13">DP4N28-5</strain>
    </source>
</reference>
<evidence type="ECO:0000256" key="3">
    <source>
        <dbReference type="ARBA" id="ARBA00022553"/>
    </source>
</evidence>
<evidence type="ECO:0000256" key="9">
    <source>
        <dbReference type="SAM" id="Phobius"/>
    </source>
</evidence>
<gene>
    <name evidence="12" type="ORF">KJP28_08270</name>
</gene>
<keyword evidence="6 12" id="KW-0418">Kinase</keyword>
<evidence type="ECO:0000256" key="6">
    <source>
        <dbReference type="ARBA" id="ARBA00022777"/>
    </source>
</evidence>
<dbReference type="InterPro" id="IPR050428">
    <property type="entry name" value="TCS_sensor_his_kinase"/>
</dbReference>
<dbReference type="RefSeq" id="WP_218392089.1">
    <property type="nucleotide sequence ID" value="NZ_JAHUZE010000002.1"/>
</dbReference>
<evidence type="ECO:0000313" key="12">
    <source>
        <dbReference type="EMBL" id="MBV7378921.1"/>
    </source>
</evidence>
<evidence type="ECO:0000256" key="8">
    <source>
        <dbReference type="ARBA" id="ARBA00023012"/>
    </source>
</evidence>
<dbReference type="SMART" id="SM00388">
    <property type="entry name" value="HisKA"/>
    <property type="match status" value="1"/>
</dbReference>
<feature type="domain" description="Histidine kinase" evidence="10">
    <location>
        <begin position="235"/>
        <end position="447"/>
    </location>
</feature>
<keyword evidence="8" id="KW-0902">Two-component regulatory system</keyword>
<feature type="domain" description="HAMP" evidence="11">
    <location>
        <begin position="174"/>
        <end position="227"/>
    </location>
</feature>